<protein>
    <submittedName>
        <fullName evidence="1">Uncharacterized protein</fullName>
    </submittedName>
</protein>
<proteinExistence type="predicted"/>
<accession>A0AAD8C5U1</accession>
<reference evidence="1" key="1">
    <citation type="journal article" date="2023" name="PLoS Negl. Trop. Dis.">
        <title>A genome sequence for Biomphalaria pfeifferi, the major vector snail for the human-infecting parasite Schistosoma mansoni.</title>
        <authorList>
            <person name="Bu L."/>
            <person name="Lu L."/>
            <person name="Laidemitt M.R."/>
            <person name="Zhang S.M."/>
            <person name="Mutuku M."/>
            <person name="Mkoji G."/>
            <person name="Steinauer M."/>
            <person name="Loker E.S."/>
        </authorList>
    </citation>
    <scope>NUCLEOTIDE SEQUENCE</scope>
    <source>
        <strain evidence="1">KasaAsao</strain>
    </source>
</reference>
<evidence type="ECO:0000313" key="2">
    <source>
        <dbReference type="Proteomes" id="UP001233172"/>
    </source>
</evidence>
<evidence type="ECO:0000313" key="1">
    <source>
        <dbReference type="EMBL" id="KAK0067031.1"/>
    </source>
</evidence>
<dbReference type="AlphaFoldDB" id="A0AAD8C5U1"/>
<keyword evidence="2" id="KW-1185">Reference proteome</keyword>
<sequence>MLVFSKQSADPLCDIDLLIEIYGHWSAKEMWDSIAHSTGIVSTGDKTQPNTYK</sequence>
<organism evidence="1 2">
    <name type="scientific">Biomphalaria pfeifferi</name>
    <name type="common">Bloodfluke planorb</name>
    <name type="synonym">Freshwater snail</name>
    <dbReference type="NCBI Taxonomy" id="112525"/>
    <lineage>
        <taxon>Eukaryota</taxon>
        <taxon>Metazoa</taxon>
        <taxon>Spiralia</taxon>
        <taxon>Lophotrochozoa</taxon>
        <taxon>Mollusca</taxon>
        <taxon>Gastropoda</taxon>
        <taxon>Heterobranchia</taxon>
        <taxon>Euthyneura</taxon>
        <taxon>Panpulmonata</taxon>
        <taxon>Hygrophila</taxon>
        <taxon>Lymnaeoidea</taxon>
        <taxon>Planorbidae</taxon>
        <taxon>Biomphalaria</taxon>
    </lineage>
</organism>
<reference evidence="1" key="2">
    <citation type="submission" date="2023-04" db="EMBL/GenBank/DDBJ databases">
        <authorList>
            <person name="Bu L."/>
            <person name="Lu L."/>
            <person name="Laidemitt M.R."/>
            <person name="Zhang S.M."/>
            <person name="Mutuku M."/>
            <person name="Mkoji G."/>
            <person name="Steinauer M."/>
            <person name="Loker E.S."/>
        </authorList>
    </citation>
    <scope>NUCLEOTIDE SEQUENCE</scope>
    <source>
        <strain evidence="1">KasaAsao</strain>
        <tissue evidence="1">Whole Snail</tissue>
    </source>
</reference>
<name>A0AAD8C5U1_BIOPF</name>
<comment type="caution">
    <text evidence="1">The sequence shown here is derived from an EMBL/GenBank/DDBJ whole genome shotgun (WGS) entry which is preliminary data.</text>
</comment>
<dbReference type="Proteomes" id="UP001233172">
    <property type="component" value="Unassembled WGS sequence"/>
</dbReference>
<feature type="non-terminal residue" evidence="1">
    <location>
        <position position="53"/>
    </location>
</feature>
<dbReference type="EMBL" id="JASAOG010000009">
    <property type="protein sequence ID" value="KAK0067031.1"/>
    <property type="molecule type" value="Genomic_DNA"/>
</dbReference>
<gene>
    <name evidence="1" type="ORF">Bpfe_003766</name>
</gene>